<dbReference type="GO" id="GO:0008483">
    <property type="term" value="F:transaminase activity"/>
    <property type="evidence" value="ECO:0007669"/>
    <property type="project" value="UniProtKB-KW"/>
</dbReference>
<dbReference type="CDD" id="cd00609">
    <property type="entry name" value="AAT_like"/>
    <property type="match status" value="1"/>
</dbReference>
<keyword evidence="7" id="KW-0808">Transferase</keyword>
<dbReference type="InterPro" id="IPR036390">
    <property type="entry name" value="WH_DNA-bd_sf"/>
</dbReference>
<organism evidence="7 8">
    <name type="scientific">Haloechinothrix salitolerans</name>
    <dbReference type="NCBI Taxonomy" id="926830"/>
    <lineage>
        <taxon>Bacteria</taxon>
        <taxon>Bacillati</taxon>
        <taxon>Actinomycetota</taxon>
        <taxon>Actinomycetes</taxon>
        <taxon>Pseudonocardiales</taxon>
        <taxon>Pseudonocardiaceae</taxon>
        <taxon>Haloechinothrix</taxon>
    </lineage>
</organism>
<evidence type="ECO:0000313" key="8">
    <source>
        <dbReference type="Proteomes" id="UP001596337"/>
    </source>
</evidence>
<evidence type="ECO:0000256" key="1">
    <source>
        <dbReference type="ARBA" id="ARBA00005384"/>
    </source>
</evidence>
<keyword evidence="5" id="KW-0804">Transcription</keyword>
<evidence type="ECO:0000313" key="7">
    <source>
        <dbReference type="EMBL" id="MFC6871535.1"/>
    </source>
</evidence>
<dbReference type="Gene3D" id="3.40.640.10">
    <property type="entry name" value="Type I PLP-dependent aspartate aminotransferase-like (Major domain)"/>
    <property type="match status" value="1"/>
</dbReference>
<dbReference type="InterPro" id="IPR015421">
    <property type="entry name" value="PyrdxlP-dep_Trfase_major"/>
</dbReference>
<dbReference type="SUPFAM" id="SSF53383">
    <property type="entry name" value="PLP-dependent transferases"/>
    <property type="match status" value="1"/>
</dbReference>
<dbReference type="InterPro" id="IPR036388">
    <property type="entry name" value="WH-like_DNA-bd_sf"/>
</dbReference>
<gene>
    <name evidence="7" type="ORF">ACFQGD_30870</name>
</gene>
<keyword evidence="7" id="KW-0032">Aminotransferase</keyword>
<evidence type="ECO:0000256" key="5">
    <source>
        <dbReference type="ARBA" id="ARBA00023163"/>
    </source>
</evidence>
<accession>A0ABW2CAI4</accession>
<name>A0ABW2CAI4_9PSEU</name>
<dbReference type="Pfam" id="PF00392">
    <property type="entry name" value="GntR"/>
    <property type="match status" value="1"/>
</dbReference>
<dbReference type="PANTHER" id="PTHR46577">
    <property type="entry name" value="HTH-TYPE TRANSCRIPTIONAL REGULATORY PROTEIN GABR"/>
    <property type="match status" value="1"/>
</dbReference>
<dbReference type="PRINTS" id="PR00035">
    <property type="entry name" value="HTHGNTR"/>
</dbReference>
<dbReference type="EMBL" id="JBHSXX010000001">
    <property type="protein sequence ID" value="MFC6871535.1"/>
    <property type="molecule type" value="Genomic_DNA"/>
</dbReference>
<comment type="similarity">
    <text evidence="1">In the C-terminal section; belongs to the class-I pyridoxal-phosphate-dependent aminotransferase family.</text>
</comment>
<dbReference type="PROSITE" id="PS50949">
    <property type="entry name" value="HTH_GNTR"/>
    <property type="match status" value="1"/>
</dbReference>
<keyword evidence="4" id="KW-0238">DNA-binding</keyword>
<proteinExistence type="inferred from homology"/>
<evidence type="ECO:0000256" key="4">
    <source>
        <dbReference type="ARBA" id="ARBA00023125"/>
    </source>
</evidence>
<dbReference type="CDD" id="cd07377">
    <property type="entry name" value="WHTH_GntR"/>
    <property type="match status" value="1"/>
</dbReference>
<dbReference type="SMART" id="SM00345">
    <property type="entry name" value="HTH_GNTR"/>
    <property type="match status" value="1"/>
</dbReference>
<sequence>MMTPTPPGGRISGAKLATALGQWRRRGPHHGAADLAAAVEWQVREGRLPPGTRLPAERELAMALQVSRTLVGAALERLRERGLVASRRGSGSWITLPRTSGLPSEPEPDGDAIDFARASPPAVAALVPTLEEAIPELAALASGTGYSERGLPMLRERIAARYAERGLPTSPDDILVTNGSHHAFVLALRHFAGPGDRVLVEQPSYPNAIAAVRAAHALPVPVPVERGWDVEGIEAALKQSNPRLAYLIADFHNPTGLRMDVETRERLGAALVRARTPVVVDETMVELDHEGDPAFGPPPLAAFTGDGVGGNWAISVGSAAKAYWGGLRIGWIRASRQFLAGLVSARPALDLGSPMLEQLVVAKLMTRDDVLLARREQVTGMRDTLIDAVRTHFPRWTFERPEGGLSLWCRLDEPIGTRLAVAALNHGVRVAPGSRFSVHGGLEQWLRLPYALPDDQLAEAVARLGAAAGSVRGGGSASEPPEDVPVA</sequence>
<dbReference type="SUPFAM" id="SSF46785">
    <property type="entry name" value="Winged helix' DNA-binding domain"/>
    <property type="match status" value="1"/>
</dbReference>
<evidence type="ECO:0000259" key="6">
    <source>
        <dbReference type="PROSITE" id="PS50949"/>
    </source>
</evidence>
<dbReference type="InterPro" id="IPR000524">
    <property type="entry name" value="Tscrpt_reg_HTH_GntR"/>
</dbReference>
<dbReference type="PANTHER" id="PTHR46577:SF1">
    <property type="entry name" value="HTH-TYPE TRANSCRIPTIONAL REGULATORY PROTEIN GABR"/>
    <property type="match status" value="1"/>
</dbReference>
<dbReference type="RefSeq" id="WP_345391271.1">
    <property type="nucleotide sequence ID" value="NZ_BAABLA010000007.1"/>
</dbReference>
<dbReference type="InterPro" id="IPR015424">
    <property type="entry name" value="PyrdxlP-dep_Trfase"/>
</dbReference>
<comment type="caution">
    <text evidence="7">The sequence shown here is derived from an EMBL/GenBank/DDBJ whole genome shotgun (WGS) entry which is preliminary data.</text>
</comment>
<keyword evidence="8" id="KW-1185">Reference proteome</keyword>
<evidence type="ECO:0000256" key="2">
    <source>
        <dbReference type="ARBA" id="ARBA00022898"/>
    </source>
</evidence>
<dbReference type="InterPro" id="IPR051446">
    <property type="entry name" value="HTH_trans_reg/aminotransferase"/>
</dbReference>
<feature type="domain" description="HTH gntR-type" evidence="6">
    <location>
        <begin position="29"/>
        <end position="97"/>
    </location>
</feature>
<reference evidence="8" key="1">
    <citation type="journal article" date="2019" name="Int. J. Syst. Evol. Microbiol.">
        <title>The Global Catalogue of Microorganisms (GCM) 10K type strain sequencing project: providing services to taxonomists for standard genome sequencing and annotation.</title>
        <authorList>
            <consortium name="The Broad Institute Genomics Platform"/>
            <consortium name="The Broad Institute Genome Sequencing Center for Infectious Disease"/>
            <person name="Wu L."/>
            <person name="Ma J."/>
        </authorList>
    </citation>
    <scope>NUCLEOTIDE SEQUENCE [LARGE SCALE GENOMIC DNA]</scope>
    <source>
        <strain evidence="8">KCTC 32255</strain>
    </source>
</reference>
<dbReference type="InterPro" id="IPR004839">
    <property type="entry name" value="Aminotransferase_I/II_large"/>
</dbReference>
<dbReference type="Proteomes" id="UP001596337">
    <property type="component" value="Unassembled WGS sequence"/>
</dbReference>
<dbReference type="Gene3D" id="1.10.10.10">
    <property type="entry name" value="Winged helix-like DNA-binding domain superfamily/Winged helix DNA-binding domain"/>
    <property type="match status" value="1"/>
</dbReference>
<keyword evidence="2" id="KW-0663">Pyridoxal phosphate</keyword>
<dbReference type="Pfam" id="PF00155">
    <property type="entry name" value="Aminotran_1_2"/>
    <property type="match status" value="1"/>
</dbReference>
<evidence type="ECO:0000256" key="3">
    <source>
        <dbReference type="ARBA" id="ARBA00023015"/>
    </source>
</evidence>
<protein>
    <submittedName>
        <fullName evidence="7">PLP-dependent aminotransferase family protein</fullName>
    </submittedName>
</protein>
<keyword evidence="3" id="KW-0805">Transcription regulation</keyword>